<dbReference type="EMBL" id="DSMG01000174">
    <property type="protein sequence ID" value="HDX33104.1"/>
    <property type="molecule type" value="Genomic_DNA"/>
</dbReference>
<dbReference type="PANTHER" id="PTHR31756:SF3">
    <property type="entry name" value="PYRUVATE, PHOSPHATE DIKINASE REGULATORY PROTEIN 1, CHLOROPLASTIC"/>
    <property type="match status" value="1"/>
</dbReference>
<comment type="caution">
    <text evidence="5">The sequence shown here is derived from an EMBL/GenBank/DDBJ whole genome shotgun (WGS) entry which is preliminary data.</text>
</comment>
<evidence type="ECO:0000313" key="5">
    <source>
        <dbReference type="EMBL" id="HDX33104.1"/>
    </source>
</evidence>
<evidence type="ECO:0000256" key="3">
    <source>
        <dbReference type="ARBA" id="ARBA00022741"/>
    </source>
</evidence>
<name>A0A7C1JF85_9CHLR</name>
<keyword evidence="1" id="KW-0723">Serine/threonine-protein kinase</keyword>
<proteinExistence type="predicted"/>
<organism evidence="5">
    <name type="scientific">Caldilinea aerophila</name>
    <dbReference type="NCBI Taxonomy" id="133453"/>
    <lineage>
        <taxon>Bacteria</taxon>
        <taxon>Bacillati</taxon>
        <taxon>Chloroflexota</taxon>
        <taxon>Caldilineae</taxon>
        <taxon>Caldilineales</taxon>
        <taxon>Caldilineaceae</taxon>
        <taxon>Caldilinea</taxon>
    </lineage>
</organism>
<reference evidence="5" key="1">
    <citation type="journal article" date="2020" name="mSystems">
        <title>Genome- and Community-Level Interaction Insights into Carbon Utilization and Element Cycling Functions of Hydrothermarchaeota in Hydrothermal Sediment.</title>
        <authorList>
            <person name="Zhou Z."/>
            <person name="Liu Y."/>
            <person name="Xu W."/>
            <person name="Pan J."/>
            <person name="Luo Z.H."/>
            <person name="Li M."/>
        </authorList>
    </citation>
    <scope>NUCLEOTIDE SEQUENCE [LARGE SCALE GENOMIC DNA]</scope>
    <source>
        <strain evidence="5">SpSt-289</strain>
    </source>
</reference>
<dbReference type="InterPro" id="IPR005177">
    <property type="entry name" value="Kinase-pyrophosphorylase"/>
</dbReference>
<dbReference type="NCBIfam" id="NF003742">
    <property type="entry name" value="PRK05339.1"/>
    <property type="match status" value="1"/>
</dbReference>
<sequence length="284" mass="31513">MLTVSSNRHGKAIRKGPPIFVVSGGTGATGDLLARTVLAQFPDVDVPIYLETKVVTEERVHEVIEKASSIPGAIIVHTMVNRNFRRLLVTEAARAGIVTFDLAGPLEEHLSRELGMEPLQQPGLYHQMRRAYFERIEAIEFAVAHDDGKRIEDLPQAEIVLVGVSRVGKTPLSMYLSVMGWKTANVPFVPDIPPPPELLQIPPYKVVGLTVEPAQLIAHRRYRAARSGIPEEGYVDRASVVEELRAANHFFYKYGFHVVDTTDKPIETSAEEIIGLVTHRKVTL</sequence>
<keyword evidence="2" id="KW-0808">Transferase</keyword>
<accession>A0A7C1JF85</accession>
<evidence type="ECO:0000256" key="1">
    <source>
        <dbReference type="ARBA" id="ARBA00022527"/>
    </source>
</evidence>
<gene>
    <name evidence="5" type="ORF">ENQ20_16690</name>
</gene>
<keyword evidence="4 5" id="KW-0418">Kinase</keyword>
<dbReference type="SUPFAM" id="SSF52540">
    <property type="entry name" value="P-loop containing nucleoside triphosphate hydrolases"/>
    <property type="match status" value="1"/>
</dbReference>
<dbReference type="PANTHER" id="PTHR31756">
    <property type="entry name" value="PYRUVATE, PHOSPHATE DIKINASE REGULATORY PROTEIN 1, CHLOROPLASTIC"/>
    <property type="match status" value="1"/>
</dbReference>
<dbReference type="GO" id="GO:0004674">
    <property type="term" value="F:protein serine/threonine kinase activity"/>
    <property type="evidence" value="ECO:0007669"/>
    <property type="project" value="UniProtKB-KW"/>
</dbReference>
<dbReference type="InterPro" id="IPR027417">
    <property type="entry name" value="P-loop_NTPase"/>
</dbReference>
<dbReference type="GO" id="GO:0005524">
    <property type="term" value="F:ATP binding"/>
    <property type="evidence" value="ECO:0007669"/>
    <property type="project" value="InterPro"/>
</dbReference>
<dbReference type="Pfam" id="PF03618">
    <property type="entry name" value="Kinase-PPPase"/>
    <property type="match status" value="1"/>
</dbReference>
<evidence type="ECO:0000256" key="2">
    <source>
        <dbReference type="ARBA" id="ARBA00022679"/>
    </source>
</evidence>
<protein>
    <submittedName>
        <fullName evidence="5">Kinase/pyrophosphorylase</fullName>
    </submittedName>
</protein>
<evidence type="ECO:0000256" key="4">
    <source>
        <dbReference type="ARBA" id="ARBA00022777"/>
    </source>
</evidence>
<keyword evidence="3" id="KW-0547">Nucleotide-binding</keyword>
<dbReference type="AlphaFoldDB" id="A0A7C1JF85"/>